<dbReference type="InterPro" id="IPR003615">
    <property type="entry name" value="HNH_nuc"/>
</dbReference>
<evidence type="ECO:0000313" key="2">
    <source>
        <dbReference type="EMBL" id="MFC3625187.1"/>
    </source>
</evidence>
<feature type="domain" description="HNH nuclease" evidence="1">
    <location>
        <begin position="31"/>
        <end position="82"/>
    </location>
</feature>
<dbReference type="SMART" id="SM00507">
    <property type="entry name" value="HNHc"/>
    <property type="match status" value="1"/>
</dbReference>
<evidence type="ECO:0000313" key="3">
    <source>
        <dbReference type="Proteomes" id="UP001595636"/>
    </source>
</evidence>
<protein>
    <submittedName>
        <fullName evidence="2">HNH endonuclease</fullName>
    </submittedName>
</protein>
<evidence type="ECO:0000259" key="1">
    <source>
        <dbReference type="SMART" id="SM00507"/>
    </source>
</evidence>
<name>A0ABV7TP89_9NEIS</name>
<sequence length="198" mass="22389">MDKALTALHNAERKLRRAVDEQRSGLYCLRLWSKFVRLRDGRCLRCNATKNLTAHHICRKSFLKVAQFQTGNGITLCRKCHHIFHEGFNGVPDMLLPMDAQGGEKIEEICALYGILSEDASIRGNINDNFYYISDSVLAIFKKLQGFSPDVKFPGERIQQAYLIWRQSPNELLNAVFVANGLIPRTDPILPGITIITG</sequence>
<accession>A0ABV7TP89</accession>
<proteinExistence type="predicted"/>
<gene>
    <name evidence="2" type="ORF">ACFOKJ_03380</name>
</gene>
<keyword evidence="2" id="KW-0540">Nuclease</keyword>
<dbReference type="EMBL" id="JBHRYH010000008">
    <property type="protein sequence ID" value="MFC3625187.1"/>
    <property type="molecule type" value="Genomic_DNA"/>
</dbReference>
<organism evidence="2 3">
    <name type="scientific">Vogesella amnigena</name>
    <dbReference type="NCBI Taxonomy" id="1507449"/>
    <lineage>
        <taxon>Bacteria</taxon>
        <taxon>Pseudomonadati</taxon>
        <taxon>Pseudomonadota</taxon>
        <taxon>Betaproteobacteria</taxon>
        <taxon>Neisseriales</taxon>
        <taxon>Chromobacteriaceae</taxon>
        <taxon>Vogesella</taxon>
    </lineage>
</organism>
<dbReference type="Proteomes" id="UP001595636">
    <property type="component" value="Unassembled WGS sequence"/>
</dbReference>
<dbReference type="GO" id="GO:0004519">
    <property type="term" value="F:endonuclease activity"/>
    <property type="evidence" value="ECO:0007669"/>
    <property type="project" value="UniProtKB-KW"/>
</dbReference>
<comment type="caution">
    <text evidence="2">The sequence shown here is derived from an EMBL/GenBank/DDBJ whole genome shotgun (WGS) entry which is preliminary data.</text>
</comment>
<keyword evidence="2" id="KW-0378">Hydrolase</keyword>
<reference evidence="3" key="1">
    <citation type="journal article" date="2019" name="Int. J. Syst. Evol. Microbiol.">
        <title>The Global Catalogue of Microorganisms (GCM) 10K type strain sequencing project: providing services to taxonomists for standard genome sequencing and annotation.</title>
        <authorList>
            <consortium name="The Broad Institute Genomics Platform"/>
            <consortium name="The Broad Institute Genome Sequencing Center for Infectious Disease"/>
            <person name="Wu L."/>
            <person name="Ma J."/>
        </authorList>
    </citation>
    <scope>NUCLEOTIDE SEQUENCE [LARGE SCALE GENOMIC DNA]</scope>
    <source>
        <strain evidence="3">KCTC 42195</strain>
    </source>
</reference>
<keyword evidence="2" id="KW-0255">Endonuclease</keyword>
<dbReference type="CDD" id="cd00085">
    <property type="entry name" value="HNHc"/>
    <property type="match status" value="1"/>
</dbReference>
<keyword evidence="3" id="KW-1185">Reference proteome</keyword>
<dbReference type="RefSeq" id="WP_390276658.1">
    <property type="nucleotide sequence ID" value="NZ_JBHRYH010000008.1"/>
</dbReference>